<proteinExistence type="inferred from homology"/>
<dbReference type="OrthoDB" id="96314at2759"/>
<dbReference type="Gene3D" id="3.40.720.10">
    <property type="entry name" value="Alkaline Phosphatase, subunit A"/>
    <property type="match status" value="1"/>
</dbReference>
<dbReference type="AlphaFoldDB" id="A0A072PGD5"/>
<dbReference type="GeneID" id="25283972"/>
<evidence type="ECO:0000259" key="2">
    <source>
        <dbReference type="Pfam" id="PF00884"/>
    </source>
</evidence>
<dbReference type="Proteomes" id="UP000027920">
    <property type="component" value="Unassembled WGS sequence"/>
</dbReference>
<evidence type="ECO:0000313" key="4">
    <source>
        <dbReference type="Proteomes" id="UP000027920"/>
    </source>
</evidence>
<gene>
    <name evidence="3" type="ORF">A1O9_09062</name>
</gene>
<evidence type="ECO:0000313" key="3">
    <source>
        <dbReference type="EMBL" id="KEF54620.1"/>
    </source>
</evidence>
<accession>A0A072PGD5</accession>
<feature type="domain" description="Sulfatase N-terminal" evidence="2">
    <location>
        <begin position="4"/>
        <end position="179"/>
    </location>
</feature>
<dbReference type="HOGENOM" id="CLU_006332_4_0_1"/>
<comment type="similarity">
    <text evidence="1">Belongs to the sulfatase family.</text>
</comment>
<dbReference type="PANTHER" id="PTHR43108:SF8">
    <property type="entry name" value="SD21168P"/>
    <property type="match status" value="1"/>
</dbReference>
<dbReference type="STRING" id="1182545.A0A072PGD5"/>
<dbReference type="SUPFAM" id="SSF53649">
    <property type="entry name" value="Alkaline phosphatase-like"/>
    <property type="match status" value="1"/>
</dbReference>
<comment type="caution">
    <text evidence="3">The sequence shown here is derived from an EMBL/GenBank/DDBJ whole genome shotgun (WGS) entry which is preliminary data.</text>
</comment>
<dbReference type="InterPro" id="IPR000917">
    <property type="entry name" value="Sulfatase_N"/>
</dbReference>
<dbReference type="Pfam" id="PF00884">
    <property type="entry name" value="Sulfatase"/>
    <property type="match status" value="1"/>
</dbReference>
<sequence length="368" mass="41055">MASKSNRPFFMGIAPNAPHTEAVIGPNSLWFDVPKPAKRHENLFLDAKIPRGPSFNPEEPHGVSWVKALPRANQTVLDYNDAFYVKRLQTLQAVDELVGALFDKLKILGMDKNTYVIYTSDNGFHMGQHRLKPGKQCAFEEDVNVPFLVSGPGVPKNHTVDFTTSHTDFSATILDLAQIPLREDFDGTPMPLTLPAMKKAAKSTMHDHVSIEYWGIGGEEGALYRGGISASHGNNTYKGMRIVSPQYDLLYTVWCSHEHELYDMKTDPYQTKNLYGTSVKINGQSIPKVVERLDALLMVMKSCKGKQCTQPWLTLHPGGKVNNLAEALHTRLDSFYGKQVKVTFDECQPGYIISAEGPLDVIPFYVPD</sequence>
<dbReference type="GO" id="GO:0005539">
    <property type="term" value="F:glycosaminoglycan binding"/>
    <property type="evidence" value="ECO:0007669"/>
    <property type="project" value="TreeGrafter"/>
</dbReference>
<dbReference type="GO" id="GO:0008449">
    <property type="term" value="F:N-acetylglucosamine-6-sulfatase activity"/>
    <property type="evidence" value="ECO:0007669"/>
    <property type="project" value="TreeGrafter"/>
</dbReference>
<keyword evidence="4" id="KW-1185">Reference proteome</keyword>
<dbReference type="EMBL" id="AMGV01000009">
    <property type="protein sequence ID" value="KEF54620.1"/>
    <property type="molecule type" value="Genomic_DNA"/>
</dbReference>
<protein>
    <recommendedName>
        <fullName evidence="2">Sulfatase N-terminal domain-containing protein</fullName>
    </recommendedName>
</protein>
<dbReference type="VEuPathDB" id="FungiDB:A1O9_09062"/>
<reference evidence="3 4" key="1">
    <citation type="submission" date="2013-03" db="EMBL/GenBank/DDBJ databases">
        <title>The Genome Sequence of Exophiala aquamarina CBS 119918.</title>
        <authorList>
            <consortium name="The Broad Institute Genomics Platform"/>
            <person name="Cuomo C."/>
            <person name="de Hoog S."/>
            <person name="Gorbushina A."/>
            <person name="Walker B."/>
            <person name="Young S.K."/>
            <person name="Zeng Q."/>
            <person name="Gargeya S."/>
            <person name="Fitzgerald M."/>
            <person name="Haas B."/>
            <person name="Abouelleil A."/>
            <person name="Allen A.W."/>
            <person name="Alvarado L."/>
            <person name="Arachchi H.M."/>
            <person name="Berlin A.M."/>
            <person name="Chapman S.B."/>
            <person name="Gainer-Dewar J."/>
            <person name="Goldberg J."/>
            <person name="Griggs A."/>
            <person name="Gujja S."/>
            <person name="Hansen M."/>
            <person name="Howarth C."/>
            <person name="Imamovic A."/>
            <person name="Ireland A."/>
            <person name="Larimer J."/>
            <person name="McCowan C."/>
            <person name="Murphy C."/>
            <person name="Pearson M."/>
            <person name="Poon T.W."/>
            <person name="Priest M."/>
            <person name="Roberts A."/>
            <person name="Saif S."/>
            <person name="Shea T."/>
            <person name="Sisk P."/>
            <person name="Sykes S."/>
            <person name="Wortman J."/>
            <person name="Nusbaum C."/>
            <person name="Birren B."/>
        </authorList>
    </citation>
    <scope>NUCLEOTIDE SEQUENCE [LARGE SCALE GENOMIC DNA]</scope>
    <source>
        <strain evidence="3 4">CBS 119918</strain>
    </source>
</reference>
<dbReference type="RefSeq" id="XP_013257210.1">
    <property type="nucleotide sequence ID" value="XM_013401756.1"/>
</dbReference>
<dbReference type="PANTHER" id="PTHR43108">
    <property type="entry name" value="N-ACETYLGLUCOSAMINE-6-SULFATASE FAMILY MEMBER"/>
    <property type="match status" value="1"/>
</dbReference>
<evidence type="ECO:0000256" key="1">
    <source>
        <dbReference type="ARBA" id="ARBA00008779"/>
    </source>
</evidence>
<name>A0A072PGD5_9EURO</name>
<organism evidence="3 4">
    <name type="scientific">Exophiala aquamarina CBS 119918</name>
    <dbReference type="NCBI Taxonomy" id="1182545"/>
    <lineage>
        <taxon>Eukaryota</taxon>
        <taxon>Fungi</taxon>
        <taxon>Dikarya</taxon>
        <taxon>Ascomycota</taxon>
        <taxon>Pezizomycotina</taxon>
        <taxon>Eurotiomycetes</taxon>
        <taxon>Chaetothyriomycetidae</taxon>
        <taxon>Chaetothyriales</taxon>
        <taxon>Herpotrichiellaceae</taxon>
        <taxon>Exophiala</taxon>
    </lineage>
</organism>
<dbReference type="InterPro" id="IPR017850">
    <property type="entry name" value="Alkaline_phosphatase_core_sf"/>
</dbReference>